<dbReference type="InterPro" id="IPR013230">
    <property type="entry name" value="Peptidase_M15A_C"/>
</dbReference>
<accession>A0ABU9T8T0</accession>
<dbReference type="InterPro" id="IPR009045">
    <property type="entry name" value="Zn_M74/Hedgehog-like"/>
</dbReference>
<dbReference type="Proteomes" id="UP001477870">
    <property type="component" value="Unassembled WGS sequence"/>
</dbReference>
<dbReference type="SUPFAM" id="SSF55166">
    <property type="entry name" value="Hedgehog/DD-peptidase"/>
    <property type="match status" value="1"/>
</dbReference>
<dbReference type="Gene3D" id="3.30.1380.10">
    <property type="match status" value="1"/>
</dbReference>
<dbReference type="RefSeq" id="WP_018690166.1">
    <property type="nucleotide sequence ID" value="NZ_JBBMQO010000007.1"/>
</dbReference>
<keyword evidence="3" id="KW-0378">Hydrolase</keyword>
<evidence type="ECO:0000256" key="1">
    <source>
        <dbReference type="SAM" id="SignalP"/>
    </source>
</evidence>
<keyword evidence="1" id="KW-0732">Signal</keyword>
<organism evidence="3 4">
    <name type="scientific">Ahrensia kielensis</name>
    <dbReference type="NCBI Taxonomy" id="76980"/>
    <lineage>
        <taxon>Bacteria</taxon>
        <taxon>Pseudomonadati</taxon>
        <taxon>Pseudomonadota</taxon>
        <taxon>Alphaproteobacteria</taxon>
        <taxon>Hyphomicrobiales</taxon>
        <taxon>Ahrensiaceae</taxon>
        <taxon>Ahrensia</taxon>
    </lineage>
</organism>
<sequence length="179" mass="19994">MRFTQSLNFTRHKLAILFLTFIAVTTATSAQSGALNTNGNPWHALTNGLMDHDHGHLLREPSPFDDMSAVQLAALPKGRRIHFNAPSKCVPARLKSVLQNVAAKYGPITVNSTVRSSKKNRKIGGKKRSWHLRCAAVDFRVHAGTKGLLSYLRKNKNVGGYKRYKSGFYHIDIGPKRTW</sequence>
<comment type="caution">
    <text evidence="3">The sequence shown here is derived from an EMBL/GenBank/DDBJ whole genome shotgun (WGS) entry which is preliminary data.</text>
</comment>
<feature type="domain" description="Peptidase M15A C-terminal" evidence="2">
    <location>
        <begin position="92"/>
        <end position="172"/>
    </location>
</feature>
<feature type="signal peptide" evidence="1">
    <location>
        <begin position="1"/>
        <end position="30"/>
    </location>
</feature>
<gene>
    <name evidence="3" type="ORF">WNY59_13170</name>
</gene>
<dbReference type="Pfam" id="PF08291">
    <property type="entry name" value="Peptidase_M15_3"/>
    <property type="match status" value="1"/>
</dbReference>
<feature type="chain" id="PRO_5045257299" evidence="1">
    <location>
        <begin position="31"/>
        <end position="179"/>
    </location>
</feature>
<dbReference type="GO" id="GO:0004180">
    <property type="term" value="F:carboxypeptidase activity"/>
    <property type="evidence" value="ECO:0007669"/>
    <property type="project" value="UniProtKB-KW"/>
</dbReference>
<keyword evidence="3" id="KW-0121">Carboxypeptidase</keyword>
<name>A0ABU9T8T0_9HYPH</name>
<evidence type="ECO:0000313" key="4">
    <source>
        <dbReference type="Proteomes" id="UP001477870"/>
    </source>
</evidence>
<proteinExistence type="predicted"/>
<keyword evidence="4" id="KW-1185">Reference proteome</keyword>
<protein>
    <submittedName>
        <fullName evidence="3">D-Ala-D-Ala carboxypeptidase family metallohydrolase</fullName>
    </submittedName>
</protein>
<keyword evidence="3" id="KW-0645">Protease</keyword>
<evidence type="ECO:0000313" key="3">
    <source>
        <dbReference type="EMBL" id="MEM5502540.1"/>
    </source>
</evidence>
<dbReference type="EMBL" id="JBBMQO010000007">
    <property type="protein sequence ID" value="MEM5502540.1"/>
    <property type="molecule type" value="Genomic_DNA"/>
</dbReference>
<reference evidence="3 4" key="1">
    <citation type="submission" date="2024-03" db="EMBL/GenBank/DDBJ databases">
        <title>Community enrichment and isolation of bacterial strains for fucoidan degradation.</title>
        <authorList>
            <person name="Sichert A."/>
        </authorList>
    </citation>
    <scope>NUCLEOTIDE SEQUENCE [LARGE SCALE GENOMIC DNA]</scope>
    <source>
        <strain evidence="3 4">AS62</strain>
    </source>
</reference>
<evidence type="ECO:0000259" key="2">
    <source>
        <dbReference type="Pfam" id="PF08291"/>
    </source>
</evidence>